<gene>
    <name evidence="4" type="ORF">LTR84_004131</name>
</gene>
<keyword evidence="2" id="KW-0378">Hydrolase</keyword>
<evidence type="ECO:0000313" key="5">
    <source>
        <dbReference type="Proteomes" id="UP001358417"/>
    </source>
</evidence>
<evidence type="ECO:0000256" key="2">
    <source>
        <dbReference type="ARBA" id="ARBA00022801"/>
    </source>
</evidence>
<feature type="domain" description="Beta-lactamase-related" evidence="3">
    <location>
        <begin position="18"/>
        <end position="379"/>
    </location>
</feature>
<dbReference type="PANTHER" id="PTHR43283:SF17">
    <property type="entry name" value="(LOVD), PUTATIVE (AFU_ORTHOLOGUE AFUA_5G00920)-RELATED"/>
    <property type="match status" value="1"/>
</dbReference>
<evidence type="ECO:0000256" key="1">
    <source>
        <dbReference type="ARBA" id="ARBA00009009"/>
    </source>
</evidence>
<dbReference type="InterPro" id="IPR050789">
    <property type="entry name" value="Diverse_Enzym_Activities"/>
</dbReference>
<dbReference type="Gene3D" id="3.40.710.10">
    <property type="entry name" value="DD-peptidase/beta-lactamase superfamily"/>
    <property type="match status" value="1"/>
</dbReference>
<evidence type="ECO:0000259" key="3">
    <source>
        <dbReference type="Pfam" id="PF00144"/>
    </source>
</evidence>
<dbReference type="RefSeq" id="XP_064704822.1">
    <property type="nucleotide sequence ID" value="XM_064847710.1"/>
</dbReference>
<sequence length="401" mass="43945">MRRDTFIRAFGTTTVHGDASPLRTDSVMWLASMTKLLTTVAALQCVEKGLFGLDKPISKILPAWANRFILTGFDDTSGEPLFRKATQAVTLRHLLTHTSGMALEQAHPLLARWRSWTQGKTGVGRLQSVSEGGDMMELMAAGFAVCVLPHGKWSHADMLPQEPIDDLDVPLVYEPGDGWSYAGGLDVTARMIEQATGHARFEDYMVERICKPLGMRATTFHPAKRADVTVVPLTVKLPSNQLTSDIPLPFPNQDPKQDGGGSGLFSTAEDYLKLLTSLLRNDGKVLQQDTVNSMFEPQLANAEYLKANLAIPEYGKLMVPGMPVDREWNWGLGGILAMNGITDRAKDGSMWWCGIANGQWWIDRAAGTCGILLTQLIPPGDQQTSALFGDFQKVMLAKGLD</sequence>
<proteinExistence type="inferred from homology"/>
<dbReference type="Pfam" id="PF00144">
    <property type="entry name" value="Beta-lactamase"/>
    <property type="match status" value="1"/>
</dbReference>
<dbReference type="AlphaFoldDB" id="A0AAV9NA22"/>
<organism evidence="4 5">
    <name type="scientific">Exophiala bonariae</name>
    <dbReference type="NCBI Taxonomy" id="1690606"/>
    <lineage>
        <taxon>Eukaryota</taxon>
        <taxon>Fungi</taxon>
        <taxon>Dikarya</taxon>
        <taxon>Ascomycota</taxon>
        <taxon>Pezizomycotina</taxon>
        <taxon>Eurotiomycetes</taxon>
        <taxon>Chaetothyriomycetidae</taxon>
        <taxon>Chaetothyriales</taxon>
        <taxon>Herpotrichiellaceae</taxon>
        <taxon>Exophiala</taxon>
    </lineage>
</organism>
<dbReference type="EMBL" id="JAVRRD010000018">
    <property type="protein sequence ID" value="KAK5050012.1"/>
    <property type="molecule type" value="Genomic_DNA"/>
</dbReference>
<dbReference type="GeneID" id="89972310"/>
<accession>A0AAV9NA22</accession>
<comment type="similarity">
    <text evidence="1">Belongs to the class-A beta-lactamase family.</text>
</comment>
<evidence type="ECO:0000313" key="4">
    <source>
        <dbReference type="EMBL" id="KAK5050012.1"/>
    </source>
</evidence>
<dbReference type="InterPro" id="IPR001466">
    <property type="entry name" value="Beta-lactam-related"/>
</dbReference>
<comment type="caution">
    <text evidence="4">The sequence shown here is derived from an EMBL/GenBank/DDBJ whole genome shotgun (WGS) entry which is preliminary data.</text>
</comment>
<reference evidence="4 5" key="1">
    <citation type="submission" date="2023-08" db="EMBL/GenBank/DDBJ databases">
        <title>Black Yeasts Isolated from many extreme environments.</title>
        <authorList>
            <person name="Coleine C."/>
            <person name="Stajich J.E."/>
            <person name="Selbmann L."/>
        </authorList>
    </citation>
    <scope>NUCLEOTIDE SEQUENCE [LARGE SCALE GENOMIC DNA]</scope>
    <source>
        <strain evidence="4 5">CCFEE 5792</strain>
    </source>
</reference>
<dbReference type="Proteomes" id="UP001358417">
    <property type="component" value="Unassembled WGS sequence"/>
</dbReference>
<dbReference type="PANTHER" id="PTHR43283">
    <property type="entry name" value="BETA-LACTAMASE-RELATED"/>
    <property type="match status" value="1"/>
</dbReference>
<protein>
    <recommendedName>
        <fullName evidence="3">Beta-lactamase-related domain-containing protein</fullName>
    </recommendedName>
</protein>
<name>A0AAV9NA22_9EURO</name>
<dbReference type="GO" id="GO:0016787">
    <property type="term" value="F:hydrolase activity"/>
    <property type="evidence" value="ECO:0007669"/>
    <property type="project" value="UniProtKB-KW"/>
</dbReference>
<dbReference type="InterPro" id="IPR012338">
    <property type="entry name" value="Beta-lactam/transpept-like"/>
</dbReference>
<keyword evidence="5" id="KW-1185">Reference proteome</keyword>
<dbReference type="SUPFAM" id="SSF56601">
    <property type="entry name" value="beta-lactamase/transpeptidase-like"/>
    <property type="match status" value="1"/>
</dbReference>